<name>A0A0Q0DGP7_PSEA0</name>
<dbReference type="RefSeq" id="WP_057430982.1">
    <property type="nucleotide sequence ID" value="NZ_LIHQ01000286.1"/>
</dbReference>
<dbReference type="EMBL" id="LJRQ01000045">
    <property type="protein sequence ID" value="KPZ17720.1"/>
    <property type="molecule type" value="Genomic_DNA"/>
</dbReference>
<reference evidence="1 2" key="1">
    <citation type="submission" date="2015-09" db="EMBL/GenBank/DDBJ databases">
        <title>Genome announcement of multiple Pseudomonas syringae strains.</title>
        <authorList>
            <person name="Thakur S."/>
            <person name="Wang P.W."/>
            <person name="Gong Y."/>
            <person name="Weir B.S."/>
            <person name="Guttman D.S."/>
        </authorList>
    </citation>
    <scope>NUCLEOTIDE SEQUENCE [LARGE SCALE GENOMIC DNA]</scope>
    <source>
        <strain evidence="1 2">ICMP3962</strain>
    </source>
</reference>
<evidence type="ECO:0000313" key="1">
    <source>
        <dbReference type="EMBL" id="KPZ17720.1"/>
    </source>
</evidence>
<accession>A0A0Q0DGP7</accession>
<sequence length="195" mass="22000">MSNHAASPAPLQNVEITERVNMLYVDACRRFPTYETMVLKHFCSWMIETFGGDEAAPEPAAQAFTYARSDYNYLSPSEIKAAREVNRSHGICSHGLTSDTCPCGCFEFTGLEVYEDSGPQQCDLMQEPAFQQDPDLVMSDEECEQLQEQWLQEEISRTSGPDMKRVSIHTTNAAIRSFLKFLWNVALTLSAARPR</sequence>
<comment type="caution">
    <text evidence="1">The sequence shown here is derived from an EMBL/GenBank/DDBJ whole genome shotgun (WGS) entry which is preliminary data.</text>
</comment>
<proteinExistence type="predicted"/>
<evidence type="ECO:0000313" key="2">
    <source>
        <dbReference type="Proteomes" id="UP000050266"/>
    </source>
</evidence>
<dbReference type="PATRIC" id="fig|251720.4.peg.3096"/>
<dbReference type="Proteomes" id="UP000050266">
    <property type="component" value="Unassembled WGS sequence"/>
</dbReference>
<protein>
    <submittedName>
        <fullName evidence="1">Putative regulatory protein</fullName>
    </submittedName>
</protein>
<gene>
    <name evidence="1" type="ORF">ALO41_101860</name>
</gene>
<dbReference type="AlphaFoldDB" id="A0A0Q0DGP7"/>
<organism evidence="1 2">
    <name type="scientific">Pseudomonas amygdali pv. ulmi</name>
    <dbReference type="NCBI Taxonomy" id="251720"/>
    <lineage>
        <taxon>Bacteria</taxon>
        <taxon>Pseudomonadati</taxon>
        <taxon>Pseudomonadota</taxon>
        <taxon>Gammaproteobacteria</taxon>
        <taxon>Pseudomonadales</taxon>
        <taxon>Pseudomonadaceae</taxon>
        <taxon>Pseudomonas</taxon>
        <taxon>Pseudomonas amygdali</taxon>
    </lineage>
</organism>
<dbReference type="OrthoDB" id="8969741at2"/>